<dbReference type="Proteomes" id="UP000247498">
    <property type="component" value="Unassembled WGS sequence"/>
</dbReference>
<evidence type="ECO:0000313" key="3">
    <source>
        <dbReference type="Proteomes" id="UP000247498"/>
    </source>
</evidence>
<accession>A0A2V0P0X0</accession>
<proteinExistence type="predicted"/>
<evidence type="ECO:0000313" key="2">
    <source>
        <dbReference type="EMBL" id="GBF91493.1"/>
    </source>
</evidence>
<feature type="region of interest" description="Disordered" evidence="1">
    <location>
        <begin position="1"/>
        <end position="75"/>
    </location>
</feature>
<sequence>MAGKKNHKSLNIAGIDPARRAALEAERDARRKAQASTPPKPKHEPAGKPSPDAPVAPSYEALPPPAISPRRSSSNAEALALPPLITGEEDIGDGFVLMRTKTAPAVKAPKTMIPTQQPNCSPPARTRLPVMSEAAALAAGLFSGGGFDIPSTFFTLEGAAMRPPHIPNSPGGGVFGALSTVSFLPFDTATDRSLPPLQRCASIVLFRGAAPTEQVARSFSAPPSFALTDNPDIFARTLPSPLPLPPPPHVACITLGPTQTVAVDELPSYPISRAPSAPLSFDDGTPQADASAEPKAGAPSPKRRLRSLTSALGAAAKLLAPRKARGRGEDTSDGGAAVAAAVAAEPACPGGKGGKRKGRGAAAAFFKQFMGCCSAPRVNDF</sequence>
<dbReference type="AlphaFoldDB" id="A0A2V0P0X0"/>
<protein>
    <submittedName>
        <fullName evidence="2">Uncharacterized protein</fullName>
    </submittedName>
</protein>
<feature type="compositionally biased region" description="Basic and acidic residues" evidence="1">
    <location>
        <begin position="17"/>
        <end position="31"/>
    </location>
</feature>
<gene>
    <name evidence="2" type="ORF">Rsub_04233</name>
</gene>
<dbReference type="EMBL" id="BDRX01000024">
    <property type="protein sequence ID" value="GBF91493.1"/>
    <property type="molecule type" value="Genomic_DNA"/>
</dbReference>
<keyword evidence="3" id="KW-1185">Reference proteome</keyword>
<reference evidence="2 3" key="1">
    <citation type="journal article" date="2018" name="Sci. Rep.">
        <title>Raphidocelis subcapitata (=Pseudokirchneriella subcapitata) provides an insight into genome evolution and environmental adaptations in the Sphaeropleales.</title>
        <authorList>
            <person name="Suzuki S."/>
            <person name="Yamaguchi H."/>
            <person name="Nakajima N."/>
            <person name="Kawachi M."/>
        </authorList>
    </citation>
    <scope>NUCLEOTIDE SEQUENCE [LARGE SCALE GENOMIC DNA]</scope>
    <source>
        <strain evidence="2 3">NIES-35</strain>
    </source>
</reference>
<evidence type="ECO:0000256" key="1">
    <source>
        <dbReference type="SAM" id="MobiDB-lite"/>
    </source>
</evidence>
<feature type="region of interest" description="Disordered" evidence="1">
    <location>
        <begin position="274"/>
        <end position="304"/>
    </location>
</feature>
<name>A0A2V0P0X0_9CHLO</name>
<organism evidence="2 3">
    <name type="scientific">Raphidocelis subcapitata</name>
    <dbReference type="NCBI Taxonomy" id="307507"/>
    <lineage>
        <taxon>Eukaryota</taxon>
        <taxon>Viridiplantae</taxon>
        <taxon>Chlorophyta</taxon>
        <taxon>core chlorophytes</taxon>
        <taxon>Chlorophyceae</taxon>
        <taxon>CS clade</taxon>
        <taxon>Sphaeropleales</taxon>
        <taxon>Selenastraceae</taxon>
        <taxon>Raphidocelis</taxon>
    </lineage>
</organism>
<comment type="caution">
    <text evidence="2">The sequence shown here is derived from an EMBL/GenBank/DDBJ whole genome shotgun (WGS) entry which is preliminary data.</text>
</comment>
<dbReference type="InParanoid" id="A0A2V0P0X0"/>